<dbReference type="KEGG" id="mas:Mahau_2387"/>
<keyword evidence="3" id="KW-1185">Reference proteome</keyword>
<proteinExistence type="predicted"/>
<dbReference type="InterPro" id="IPR025938">
    <property type="entry name" value="RRXRR_dom"/>
</dbReference>
<keyword evidence="2" id="KW-0255">Endonuclease</keyword>
<dbReference type="GO" id="GO:0004519">
    <property type="term" value="F:endonuclease activity"/>
    <property type="evidence" value="ECO:0007669"/>
    <property type="project" value="UniProtKB-KW"/>
</dbReference>
<sequence length="497" mass="57373">MVYVISKDGKPLMPTKRHDRVRILLKQKKACVVQSKPFTIQLLYDSTTYTQDVASAYDTGRTHQSITAIDSSTTDVLYSSVNHCRNKDVPKLMKERKMYRMIRRHNRRRKKIRRAIANHTYFRAPRKVVQPGTKEPITAKYVKPKQARFSNRKRPEGWLTPTAHQLLQTHINYFNKVAKILPIRKVVLEYGKFDIQKLENPDIAGKQYQQGTLYSYNNMREYIIAKQEGKCLLCGKRKIEHLHHIVPRSKGGSDTYKNIAGLCGKCHEKVHKDPKAKTKLAQKAAGAAKEYADPSILNIIMPYLYEYLKSKLGEENVEIRYGYETETMRRQLGLSKTHYNDSYALALMGAGHISRIEKIKPYEYKQYRRHNRSFTDAQRDRLYKQDSKIVARNRHKKTEQEEPSLEEYRQEIAEAAEKEEASCAISGLKVYRAVKRMRTPAKDVPITSGSSVLYKGQRFIVKGILHKGQSLLLEGHDGYVSTGSCRLMTRNTGIVCL</sequence>
<dbReference type="CDD" id="cd00085">
    <property type="entry name" value="HNHc"/>
    <property type="match status" value="1"/>
</dbReference>
<dbReference type="RefSeq" id="WP_013781977.1">
    <property type="nucleotide sequence ID" value="NC_015520.1"/>
</dbReference>
<keyword evidence="2" id="KW-0378">Hydrolase</keyword>
<protein>
    <submittedName>
        <fullName evidence="2">HNH endonuclease</fullName>
    </submittedName>
</protein>
<reference evidence="2 3" key="2">
    <citation type="journal article" date="2011" name="Stand. Genomic Sci.">
        <title>Complete genome sequence of Mahella australiensis type strain (50-1 BON).</title>
        <authorList>
            <person name="Sikorski J."/>
            <person name="Teshima H."/>
            <person name="Nolan M."/>
            <person name="Lucas S."/>
            <person name="Hammon N."/>
            <person name="Deshpande S."/>
            <person name="Cheng J.F."/>
            <person name="Pitluck S."/>
            <person name="Liolios K."/>
            <person name="Pagani I."/>
            <person name="Ivanova N."/>
            <person name="Huntemann M."/>
            <person name="Mavromatis K."/>
            <person name="Ovchinikova G."/>
            <person name="Pati A."/>
            <person name="Tapia R."/>
            <person name="Han C."/>
            <person name="Goodwin L."/>
            <person name="Chen A."/>
            <person name="Palaniappan K."/>
            <person name="Land M."/>
            <person name="Hauser L."/>
            <person name="Ngatchou-Djao O.D."/>
            <person name="Rohde M."/>
            <person name="Pukall R."/>
            <person name="Spring S."/>
            <person name="Abt B."/>
            <person name="Goker M."/>
            <person name="Detter J.C."/>
            <person name="Woyke T."/>
            <person name="Bristow J."/>
            <person name="Markowitz V."/>
            <person name="Hugenholtz P."/>
            <person name="Eisen J.A."/>
            <person name="Kyrpides N.C."/>
            <person name="Klenk H.P."/>
            <person name="Lapidus A."/>
        </authorList>
    </citation>
    <scope>NUCLEOTIDE SEQUENCE [LARGE SCALE GENOMIC DNA]</scope>
    <source>
        <strain evidence="3">DSM 15567 / CIP 107919 / 50-1 BON</strain>
    </source>
</reference>
<dbReference type="NCBIfam" id="NF040563">
    <property type="entry name" value="guided_IscB"/>
    <property type="match status" value="1"/>
</dbReference>
<keyword evidence="2" id="KW-0540">Nuclease</keyword>
<evidence type="ECO:0000313" key="2">
    <source>
        <dbReference type="EMBL" id="AEE97551.1"/>
    </source>
</evidence>
<dbReference type="GO" id="GO:0008270">
    <property type="term" value="F:zinc ion binding"/>
    <property type="evidence" value="ECO:0007669"/>
    <property type="project" value="InterPro"/>
</dbReference>
<dbReference type="InterPro" id="IPR002711">
    <property type="entry name" value="HNH"/>
</dbReference>
<dbReference type="Gene3D" id="1.10.30.50">
    <property type="match status" value="1"/>
</dbReference>
<reference evidence="3" key="1">
    <citation type="submission" date="2010-11" db="EMBL/GenBank/DDBJ databases">
        <title>The complete genome of Mahella australiensis DSM 15567.</title>
        <authorList>
            <consortium name="US DOE Joint Genome Institute (JGI-PGF)"/>
            <person name="Lucas S."/>
            <person name="Copeland A."/>
            <person name="Lapidus A."/>
            <person name="Bruce D."/>
            <person name="Goodwin L."/>
            <person name="Pitluck S."/>
            <person name="Kyrpides N."/>
            <person name="Mavromatis K."/>
            <person name="Pagani I."/>
            <person name="Ivanova N."/>
            <person name="Teshima H."/>
            <person name="Brettin T."/>
            <person name="Detter J.C."/>
            <person name="Han C."/>
            <person name="Tapia R."/>
            <person name="Land M."/>
            <person name="Hauser L."/>
            <person name="Markowitz V."/>
            <person name="Cheng J.-F."/>
            <person name="Hugenholtz P."/>
            <person name="Woyke T."/>
            <person name="Wu D."/>
            <person name="Spring S."/>
            <person name="Pukall R."/>
            <person name="Steenblock K."/>
            <person name="Schneider S."/>
            <person name="Klenk H.-P."/>
            <person name="Eisen J.A."/>
        </authorList>
    </citation>
    <scope>NUCLEOTIDE SEQUENCE [LARGE SCALE GENOMIC DNA]</scope>
    <source>
        <strain evidence="3">DSM 15567 / CIP 107919 / 50-1 BON</strain>
    </source>
</reference>
<evidence type="ECO:0000259" key="1">
    <source>
        <dbReference type="SMART" id="SM00507"/>
    </source>
</evidence>
<organism evidence="2 3">
    <name type="scientific">Mahella australiensis (strain DSM 15567 / CIP 107919 / 50-1 BON)</name>
    <dbReference type="NCBI Taxonomy" id="697281"/>
    <lineage>
        <taxon>Bacteria</taxon>
        <taxon>Bacillati</taxon>
        <taxon>Bacillota</taxon>
        <taxon>Clostridia</taxon>
        <taxon>Thermoanaerobacterales</taxon>
        <taxon>Thermoanaerobacterales Family IV. Incertae Sedis</taxon>
        <taxon>Mahella</taxon>
    </lineage>
</organism>
<feature type="domain" description="HNH nuclease" evidence="1">
    <location>
        <begin position="218"/>
        <end position="268"/>
    </location>
</feature>
<evidence type="ECO:0000313" key="3">
    <source>
        <dbReference type="Proteomes" id="UP000008457"/>
    </source>
</evidence>
<dbReference type="eggNOG" id="COG1403">
    <property type="taxonomic scope" value="Bacteria"/>
</dbReference>
<dbReference type="HOGENOM" id="CLU_036716_1_0_9"/>
<gene>
    <name evidence="2" type="ordered locus">Mahau_2387</name>
</gene>
<dbReference type="EMBL" id="CP002360">
    <property type="protein sequence ID" value="AEE97551.1"/>
    <property type="molecule type" value="Genomic_DNA"/>
</dbReference>
<accession>F3ZWE2</accession>
<dbReference type="SMART" id="SM00507">
    <property type="entry name" value="HNHc"/>
    <property type="match status" value="1"/>
</dbReference>
<name>F3ZWE2_MAHA5</name>
<dbReference type="GO" id="GO:0003676">
    <property type="term" value="F:nucleic acid binding"/>
    <property type="evidence" value="ECO:0007669"/>
    <property type="project" value="InterPro"/>
</dbReference>
<dbReference type="AlphaFoldDB" id="F3ZWE2"/>
<dbReference type="Pfam" id="PF01844">
    <property type="entry name" value="HNH"/>
    <property type="match status" value="1"/>
</dbReference>
<dbReference type="Pfam" id="PF14239">
    <property type="entry name" value="RRXRR"/>
    <property type="match status" value="1"/>
</dbReference>
<dbReference type="STRING" id="697281.Mahau_2387"/>
<dbReference type="InterPro" id="IPR003615">
    <property type="entry name" value="HNH_nuc"/>
</dbReference>
<dbReference type="InterPro" id="IPR047693">
    <property type="entry name" value="RNA-guided_IscB-like"/>
</dbReference>
<dbReference type="Proteomes" id="UP000008457">
    <property type="component" value="Chromosome"/>
</dbReference>